<keyword evidence="10" id="KW-1185">Reference proteome</keyword>
<evidence type="ECO:0000256" key="8">
    <source>
        <dbReference type="SAM" id="Phobius"/>
    </source>
</evidence>
<keyword evidence="5 8" id="KW-1133">Transmembrane helix</keyword>
<feature type="transmembrane region" description="Helical" evidence="8">
    <location>
        <begin position="181"/>
        <end position="198"/>
    </location>
</feature>
<comment type="subcellular location">
    <subcellularLocation>
        <location evidence="1">Membrane</location>
        <topology evidence="1">Multi-pass membrane protein</topology>
    </subcellularLocation>
</comment>
<dbReference type="InterPro" id="IPR013936">
    <property type="entry name" value="CRT-like"/>
</dbReference>
<dbReference type="CTD" id="20250108"/>
<name>V3ZJB9_LOTGI</name>
<keyword evidence="3" id="KW-0813">Transport</keyword>
<evidence type="ECO:0000256" key="3">
    <source>
        <dbReference type="ARBA" id="ARBA00022448"/>
    </source>
</evidence>
<feature type="transmembrane region" description="Helical" evidence="8">
    <location>
        <begin position="314"/>
        <end position="332"/>
    </location>
</feature>
<feature type="transmembrane region" description="Helical" evidence="8">
    <location>
        <begin position="253"/>
        <end position="273"/>
    </location>
</feature>
<dbReference type="Pfam" id="PF08627">
    <property type="entry name" value="CRT-like"/>
    <property type="match status" value="1"/>
</dbReference>
<dbReference type="EMBL" id="KB203534">
    <property type="protein sequence ID" value="ESO84332.1"/>
    <property type="molecule type" value="Genomic_DNA"/>
</dbReference>
<dbReference type="OMA" id="AVWTFVY"/>
<dbReference type="Proteomes" id="UP000030746">
    <property type="component" value="Unassembled WGS sequence"/>
</dbReference>
<evidence type="ECO:0000256" key="1">
    <source>
        <dbReference type="ARBA" id="ARBA00004141"/>
    </source>
</evidence>
<dbReference type="KEGG" id="lgi:LOTGIDRAFT_236301"/>
<organism evidence="9 10">
    <name type="scientific">Lottia gigantea</name>
    <name type="common">Giant owl limpet</name>
    <dbReference type="NCBI Taxonomy" id="225164"/>
    <lineage>
        <taxon>Eukaryota</taxon>
        <taxon>Metazoa</taxon>
        <taxon>Spiralia</taxon>
        <taxon>Lophotrochozoa</taxon>
        <taxon>Mollusca</taxon>
        <taxon>Gastropoda</taxon>
        <taxon>Patellogastropoda</taxon>
        <taxon>Lottioidea</taxon>
        <taxon>Lottiidae</taxon>
        <taxon>Lottia</taxon>
    </lineage>
</organism>
<comment type="similarity">
    <text evidence="2">Belongs to the CRT-like transporter family.</text>
</comment>
<evidence type="ECO:0000313" key="9">
    <source>
        <dbReference type="EMBL" id="ESO84332.1"/>
    </source>
</evidence>
<reference evidence="9 10" key="1">
    <citation type="journal article" date="2013" name="Nature">
        <title>Insights into bilaterian evolution from three spiralian genomes.</title>
        <authorList>
            <person name="Simakov O."/>
            <person name="Marletaz F."/>
            <person name="Cho S.J."/>
            <person name="Edsinger-Gonzales E."/>
            <person name="Havlak P."/>
            <person name="Hellsten U."/>
            <person name="Kuo D.H."/>
            <person name="Larsson T."/>
            <person name="Lv J."/>
            <person name="Arendt D."/>
            <person name="Savage R."/>
            <person name="Osoegawa K."/>
            <person name="de Jong P."/>
            <person name="Grimwood J."/>
            <person name="Chapman J.A."/>
            <person name="Shapiro H."/>
            <person name="Aerts A."/>
            <person name="Otillar R.P."/>
            <person name="Terry A.Y."/>
            <person name="Boore J.L."/>
            <person name="Grigoriev I.V."/>
            <person name="Lindberg D.R."/>
            <person name="Seaver E.C."/>
            <person name="Weisblat D.A."/>
            <person name="Putnam N.H."/>
            <person name="Rokhsar D.S."/>
        </authorList>
    </citation>
    <scope>NUCLEOTIDE SEQUENCE [LARGE SCALE GENOMIC DNA]</scope>
</reference>
<dbReference type="PANTHER" id="PTHR31326:SF1">
    <property type="entry name" value="PROTEIN CLT2, CHLOROPLASTIC"/>
    <property type="match status" value="1"/>
</dbReference>
<feature type="transmembrane region" description="Helical" evidence="8">
    <location>
        <begin position="48"/>
        <end position="68"/>
    </location>
</feature>
<feature type="region of interest" description="Disordered" evidence="7">
    <location>
        <begin position="1"/>
        <end position="24"/>
    </location>
</feature>
<dbReference type="GeneID" id="20250108"/>
<dbReference type="HOGENOM" id="CLU_056438_0_0_1"/>
<dbReference type="PANTHER" id="PTHR31326">
    <property type="entry name" value="PROTEIN CLT2, CHLOROPLASTIC"/>
    <property type="match status" value="1"/>
</dbReference>
<evidence type="ECO:0000256" key="4">
    <source>
        <dbReference type="ARBA" id="ARBA00022692"/>
    </source>
</evidence>
<proteinExistence type="inferred from homology"/>
<keyword evidence="6 8" id="KW-0472">Membrane</keyword>
<protein>
    <recommendedName>
        <fullName evidence="11">EamA domain-containing protein</fullName>
    </recommendedName>
</protein>
<feature type="transmembrane region" description="Helical" evidence="8">
    <location>
        <begin position="88"/>
        <end position="111"/>
    </location>
</feature>
<keyword evidence="4 8" id="KW-0812">Transmembrane</keyword>
<dbReference type="AlphaFoldDB" id="V3ZJB9"/>
<evidence type="ECO:0000256" key="5">
    <source>
        <dbReference type="ARBA" id="ARBA00022989"/>
    </source>
</evidence>
<dbReference type="OrthoDB" id="6335830at2759"/>
<dbReference type="RefSeq" id="XP_009064943.1">
    <property type="nucleotide sequence ID" value="XM_009066695.1"/>
</dbReference>
<feature type="transmembrane region" description="Helical" evidence="8">
    <location>
        <begin position="154"/>
        <end position="174"/>
    </location>
</feature>
<evidence type="ECO:0000256" key="6">
    <source>
        <dbReference type="ARBA" id="ARBA00023136"/>
    </source>
</evidence>
<evidence type="ECO:0000256" key="7">
    <source>
        <dbReference type="SAM" id="MobiDB-lite"/>
    </source>
</evidence>
<feature type="transmembrane region" description="Helical" evidence="8">
    <location>
        <begin position="339"/>
        <end position="359"/>
    </location>
</feature>
<evidence type="ECO:0000313" key="10">
    <source>
        <dbReference type="Proteomes" id="UP000030746"/>
    </source>
</evidence>
<feature type="transmembrane region" description="Helical" evidence="8">
    <location>
        <begin position="218"/>
        <end position="241"/>
    </location>
</feature>
<gene>
    <name evidence="9" type="ORF">LOTGIDRAFT_236301</name>
</gene>
<feature type="transmembrane region" description="Helical" evidence="8">
    <location>
        <begin position="379"/>
        <end position="398"/>
    </location>
</feature>
<dbReference type="GO" id="GO:0016020">
    <property type="term" value="C:membrane"/>
    <property type="evidence" value="ECO:0007669"/>
    <property type="project" value="UniProtKB-SubCell"/>
</dbReference>
<sequence>MSLLRVDEETEEKSPLLSGKKSGVQQDDILRNVVSDPYDGASKPKPRFVSRGTLNIFLAVMNVVWNVLMNVSLPVYAGTMNVIGSDTFALLMICNIWFMIVFVVVMVLIKYTIKKDLSFKPCAAWKWLFVMGLTTTLNGIFVVFSSPPDRTPPYLQGILATTSIPFTVFFRFLILKKGISFKRLVCVGVVLIALFITVEPQIWNLDGSSNSSSTTSTLARILWPMAFAIGFLPIGVQNAVCERVLKSDEAHSFNFLMWTQVFQILTIFPMFWVDFIPGFGEASSIHQFGDKLSRGIHCTFTLADPSCNGLMGKMWLFIVGYCMANLFQFLLIEYAEGAVYAVVVQSLVTPSATLFWTLFKFQAGKDHFFWSPQFNITTAFTLGGLCILVPTIIMYNYFSRIEAKEKLDQEIIIDNPSAI</sequence>
<feature type="transmembrane region" description="Helical" evidence="8">
    <location>
        <begin position="123"/>
        <end position="142"/>
    </location>
</feature>
<evidence type="ECO:0008006" key="11">
    <source>
        <dbReference type="Google" id="ProtNLM"/>
    </source>
</evidence>
<accession>V3ZJB9</accession>
<evidence type="ECO:0000256" key="2">
    <source>
        <dbReference type="ARBA" id="ARBA00006690"/>
    </source>
</evidence>